<name>A0A560H6E5_9PROT</name>
<accession>A0A560H6E5</accession>
<evidence type="ECO:0000313" key="1">
    <source>
        <dbReference type="EMBL" id="TWB41875.1"/>
    </source>
</evidence>
<comment type="caution">
    <text evidence="1">The sequence shown here is derived from an EMBL/GenBank/DDBJ whole genome shotgun (WGS) entry which is preliminary data.</text>
</comment>
<dbReference type="Proteomes" id="UP000315751">
    <property type="component" value="Unassembled WGS sequence"/>
</dbReference>
<evidence type="ECO:0000313" key="2">
    <source>
        <dbReference type="Proteomes" id="UP000315751"/>
    </source>
</evidence>
<dbReference type="AlphaFoldDB" id="A0A560H6E5"/>
<keyword evidence="2" id="KW-1185">Reference proteome</keyword>
<proteinExistence type="predicted"/>
<organism evidence="1 2">
    <name type="scientific">Nitrospirillum amazonense</name>
    <dbReference type="NCBI Taxonomy" id="28077"/>
    <lineage>
        <taxon>Bacteria</taxon>
        <taxon>Pseudomonadati</taxon>
        <taxon>Pseudomonadota</taxon>
        <taxon>Alphaproteobacteria</taxon>
        <taxon>Rhodospirillales</taxon>
        <taxon>Azospirillaceae</taxon>
        <taxon>Nitrospirillum</taxon>
    </lineage>
</organism>
<dbReference type="EMBL" id="VITR01000007">
    <property type="protein sequence ID" value="TWB41875.1"/>
    <property type="molecule type" value="Genomic_DNA"/>
</dbReference>
<sequence length="49" mass="5324">MDYTLFYFPGNANLAPGGIPPLLHGGETAFKTAAILPQMLGRWFRTACP</sequence>
<protein>
    <submittedName>
        <fullName evidence="1">Uncharacterized protein</fullName>
    </submittedName>
</protein>
<gene>
    <name evidence="1" type="ORF">FBZ90_107251</name>
</gene>
<dbReference type="RefSeq" id="WP_186455803.1">
    <property type="nucleotide sequence ID" value="NZ_VITR01000007.1"/>
</dbReference>
<reference evidence="1 2" key="1">
    <citation type="submission" date="2019-06" db="EMBL/GenBank/DDBJ databases">
        <title>Genomic Encyclopedia of Type Strains, Phase IV (KMG-V): Genome sequencing to study the core and pangenomes of soil and plant-associated prokaryotes.</title>
        <authorList>
            <person name="Whitman W."/>
        </authorList>
    </citation>
    <scope>NUCLEOTIDE SEQUENCE [LARGE SCALE GENOMIC DNA]</scope>
    <source>
        <strain evidence="1 2">BR 11622</strain>
    </source>
</reference>